<evidence type="ECO:0000313" key="2">
    <source>
        <dbReference type="EMBL" id="KAJ3443416.1"/>
    </source>
</evidence>
<dbReference type="InterPro" id="IPR052301">
    <property type="entry name" value="SCF_F-box/WD-repeat"/>
</dbReference>
<feature type="domain" description="F-box" evidence="1">
    <location>
        <begin position="1"/>
        <end position="47"/>
    </location>
</feature>
<dbReference type="AlphaFoldDB" id="A0AAV7ZN22"/>
<protein>
    <submittedName>
        <fullName evidence="2">Dactylin</fullName>
    </submittedName>
</protein>
<dbReference type="GO" id="GO:0031146">
    <property type="term" value="P:SCF-dependent proteasomal ubiquitin-dependent protein catabolic process"/>
    <property type="evidence" value="ECO:0007669"/>
    <property type="project" value="TreeGrafter"/>
</dbReference>
<dbReference type="GO" id="GO:0019005">
    <property type="term" value="C:SCF ubiquitin ligase complex"/>
    <property type="evidence" value="ECO:0007669"/>
    <property type="project" value="TreeGrafter"/>
</dbReference>
<dbReference type="SMART" id="SM00256">
    <property type="entry name" value="FBOX"/>
    <property type="match status" value="1"/>
</dbReference>
<gene>
    <name evidence="2" type="ORF">M0812_09256</name>
</gene>
<dbReference type="InterPro" id="IPR001810">
    <property type="entry name" value="F-box_dom"/>
</dbReference>
<dbReference type="InterPro" id="IPR036047">
    <property type="entry name" value="F-box-like_dom_sf"/>
</dbReference>
<dbReference type="SUPFAM" id="SSF81383">
    <property type="entry name" value="F-box domain"/>
    <property type="match status" value="1"/>
</dbReference>
<dbReference type="Gene3D" id="1.20.1280.50">
    <property type="match status" value="1"/>
</dbReference>
<dbReference type="PANTHER" id="PTHR14381:SF1">
    <property type="entry name" value="F-BOX_WD REPEAT-CONTAINING PROTEIN 4"/>
    <property type="match status" value="1"/>
</dbReference>
<sequence length="180" mass="20972">MDPCEILPEELLFEILSYLDSTSLLKLNLVNRAWNRLSNNDDLWRQIIKNQQPEIADKDSGWKTYYSIYRTRSVLTEESRLIYNRNSPSVGFKILSGNTCHSNNFPAIYSYGYRESETLVVIGRGFLKEFKMAKASLAFAAYLNLLEDAGYKPNIPIKIDEEERMEEERIIKNNTTEKQK</sequence>
<dbReference type="PROSITE" id="PS50181">
    <property type="entry name" value="FBOX"/>
    <property type="match status" value="1"/>
</dbReference>
<dbReference type="EMBL" id="JANTQA010000023">
    <property type="protein sequence ID" value="KAJ3443416.1"/>
    <property type="molecule type" value="Genomic_DNA"/>
</dbReference>
<organism evidence="2 3">
    <name type="scientific">Anaeramoeba flamelloides</name>
    <dbReference type="NCBI Taxonomy" id="1746091"/>
    <lineage>
        <taxon>Eukaryota</taxon>
        <taxon>Metamonada</taxon>
        <taxon>Anaeramoebidae</taxon>
        <taxon>Anaeramoeba</taxon>
    </lineage>
</organism>
<proteinExistence type="predicted"/>
<dbReference type="Proteomes" id="UP001146793">
    <property type="component" value="Unassembled WGS sequence"/>
</dbReference>
<accession>A0AAV7ZN22</accession>
<evidence type="ECO:0000259" key="1">
    <source>
        <dbReference type="PROSITE" id="PS50181"/>
    </source>
</evidence>
<dbReference type="Pfam" id="PF12937">
    <property type="entry name" value="F-box-like"/>
    <property type="match status" value="1"/>
</dbReference>
<evidence type="ECO:0000313" key="3">
    <source>
        <dbReference type="Proteomes" id="UP001146793"/>
    </source>
</evidence>
<name>A0AAV7ZN22_9EUKA</name>
<dbReference type="PANTHER" id="PTHR14381">
    <property type="entry name" value="DACTYLIN"/>
    <property type="match status" value="1"/>
</dbReference>
<comment type="caution">
    <text evidence="2">The sequence shown here is derived from an EMBL/GenBank/DDBJ whole genome shotgun (WGS) entry which is preliminary data.</text>
</comment>
<reference evidence="2" key="1">
    <citation type="submission" date="2022-08" db="EMBL/GenBank/DDBJ databases">
        <title>Novel sulphate-reducing endosymbionts in the free-living metamonad Anaeramoeba.</title>
        <authorList>
            <person name="Jerlstrom-Hultqvist J."/>
            <person name="Cepicka I."/>
            <person name="Gallot-Lavallee L."/>
            <person name="Salas-Leiva D."/>
            <person name="Curtis B.A."/>
            <person name="Zahonova K."/>
            <person name="Pipaliya S."/>
            <person name="Dacks J."/>
            <person name="Roger A.J."/>
        </authorList>
    </citation>
    <scope>NUCLEOTIDE SEQUENCE</scope>
    <source>
        <strain evidence="2">Busselton2</strain>
    </source>
</reference>